<feature type="transmembrane region" description="Helical" evidence="2">
    <location>
        <begin position="340"/>
        <end position="362"/>
    </location>
</feature>
<proteinExistence type="predicted"/>
<evidence type="ECO:0000256" key="2">
    <source>
        <dbReference type="SAM" id="Phobius"/>
    </source>
</evidence>
<dbReference type="EMBL" id="JAACJJ010000042">
    <property type="protein sequence ID" value="KAF5316293.1"/>
    <property type="molecule type" value="Genomic_DNA"/>
</dbReference>
<organism evidence="3 4">
    <name type="scientific">Psilocybe cf. subviscida</name>
    <dbReference type="NCBI Taxonomy" id="2480587"/>
    <lineage>
        <taxon>Eukaryota</taxon>
        <taxon>Fungi</taxon>
        <taxon>Dikarya</taxon>
        <taxon>Basidiomycota</taxon>
        <taxon>Agaricomycotina</taxon>
        <taxon>Agaricomycetes</taxon>
        <taxon>Agaricomycetidae</taxon>
        <taxon>Agaricales</taxon>
        <taxon>Agaricineae</taxon>
        <taxon>Strophariaceae</taxon>
        <taxon>Psilocybe</taxon>
    </lineage>
</organism>
<sequence>MSRRVQVDDADGNFQYSSGWSAIPGDQYNNQGNFGSTYSNTLHSATTAASFMYTFNGADGSVVGTINISNNSAGVIDPTWECLVDGKSIRSNVFSDTENNWILCSWDSSTVPLGQHTLTVDVKSSGRAFLFDYFRYVPSPNANVNNTDIRLDYTDSALKYGAGWDVLANDLGKSAPSGGMPVSLSFYGTGIIWYGAAPMNQPRGDSIASYSIDGQPSTTFTVPGTPKLTQYNHFYFQTPALPLGHHTMVVTSGGTTSQTPMVLTYLIIKGGSVQDPPPLNGATTLPPAASGVTTSTIIPSGVTTTQTQLLPTSISTAAGASASANVTGINGSESRASTGAIVAGTLGALLLITITVLLIIFWRRHKARQQKALEKVQVQQPFYSDMHHPHHGGNSGGLSHYQILSNARSPFRRPEPSPGYEAIIPSTHGSVAPLLPAGGTSSRRAEHLAGSLPQAYTAHRTPESNTNHGRVVNHEDSGNGIRSTSSSQALEGGVLDLPPSYTVL</sequence>
<dbReference type="OrthoDB" id="3052647at2759"/>
<evidence type="ECO:0000313" key="3">
    <source>
        <dbReference type="EMBL" id="KAF5316293.1"/>
    </source>
</evidence>
<evidence type="ECO:0000256" key="1">
    <source>
        <dbReference type="SAM" id="MobiDB-lite"/>
    </source>
</evidence>
<feature type="compositionally biased region" description="Polar residues" evidence="1">
    <location>
        <begin position="480"/>
        <end position="489"/>
    </location>
</feature>
<accession>A0A8H5B4C5</accession>
<comment type="caution">
    <text evidence="3">The sequence shown here is derived from an EMBL/GenBank/DDBJ whole genome shotgun (WGS) entry which is preliminary data.</text>
</comment>
<keyword evidence="4" id="KW-1185">Reference proteome</keyword>
<feature type="region of interest" description="Disordered" evidence="1">
    <location>
        <begin position="455"/>
        <end position="504"/>
    </location>
</feature>
<protein>
    <submittedName>
        <fullName evidence="3">Uncharacterized protein</fullName>
    </submittedName>
</protein>
<evidence type="ECO:0000313" key="4">
    <source>
        <dbReference type="Proteomes" id="UP000567179"/>
    </source>
</evidence>
<keyword evidence="2" id="KW-0472">Membrane</keyword>
<dbReference type="AlphaFoldDB" id="A0A8H5B4C5"/>
<reference evidence="3 4" key="1">
    <citation type="journal article" date="2020" name="ISME J.">
        <title>Uncovering the hidden diversity of litter-decomposition mechanisms in mushroom-forming fungi.</title>
        <authorList>
            <person name="Floudas D."/>
            <person name="Bentzer J."/>
            <person name="Ahren D."/>
            <person name="Johansson T."/>
            <person name="Persson P."/>
            <person name="Tunlid A."/>
        </authorList>
    </citation>
    <scope>NUCLEOTIDE SEQUENCE [LARGE SCALE GENOMIC DNA]</scope>
    <source>
        <strain evidence="3 4">CBS 101986</strain>
    </source>
</reference>
<name>A0A8H5B4C5_9AGAR</name>
<gene>
    <name evidence="3" type="ORF">D9619_006749</name>
</gene>
<keyword evidence="2" id="KW-0812">Transmembrane</keyword>
<keyword evidence="2" id="KW-1133">Transmembrane helix</keyword>
<dbReference type="Proteomes" id="UP000567179">
    <property type="component" value="Unassembled WGS sequence"/>
</dbReference>
<dbReference type="Gene3D" id="2.60.120.260">
    <property type="entry name" value="Galactose-binding domain-like"/>
    <property type="match status" value="1"/>
</dbReference>